<evidence type="ECO:0000256" key="4">
    <source>
        <dbReference type="ARBA" id="ARBA00023139"/>
    </source>
</evidence>
<dbReference type="Pfam" id="PF01547">
    <property type="entry name" value="SBP_bac_1"/>
    <property type="match status" value="1"/>
</dbReference>
<reference evidence="7 8" key="1">
    <citation type="submission" date="2016-10" db="EMBL/GenBank/DDBJ databases">
        <authorList>
            <person name="de Groot N.N."/>
        </authorList>
    </citation>
    <scope>NUCLEOTIDE SEQUENCE [LARGE SCALE GENOMIC DNA]</scope>
    <source>
        <strain evidence="7 8">DSM 1283</strain>
    </source>
</reference>
<keyword evidence="5" id="KW-0449">Lipoprotein</keyword>
<feature type="compositionally biased region" description="Polar residues" evidence="6">
    <location>
        <begin position="40"/>
        <end position="51"/>
    </location>
</feature>
<keyword evidence="1" id="KW-1003">Cell membrane</keyword>
<dbReference type="Gene3D" id="3.40.190.10">
    <property type="entry name" value="Periplasmic binding protein-like II"/>
    <property type="match status" value="2"/>
</dbReference>
<sequence>MFQSKKRWISMLLVLVLCISMLGGCGKGNNDDGGKKNESVETNQDGGTSTEPVEISMFVPSRLPEAIYDENTLTFKTLAEKLNIKLNIESVVHSEAKEKFSVIISGGKYPDVMAGSVRDINTFGMSGAFIPLDDLIEEHAPNIKKYLLENKEAMAQAAASDGKIYGIPMLSAVRTAMGYNIRQDWLDELGLEVPVTIDDWYNVLKAFKNNDLNGNGVGDVTPLVLDRVWENYYMNFADAWGIELNPNNDYWMIKDGTAVFAPILPETKEYLATMTKWYQEGLIDNEFITREDTNNYHILNNKAGATCYWTGYVAAQNYNNEVLANDPDTNWQVIQPPVLTAGQEPKTFSQQAAIVSYSWGISSSAKNVVDIIKMFDYVYSEEGSLLFNFGIEGESYEMVDGEPQYLESILNSEGGTILYNRKNGIQALIGMRQMPEYEAASCINDDVRQQLFNYVDNNYFYPFNPSLTLTEAEEEIYSVKMSAINTYVEEELIKFFIGTRPIDEFDSFVQRVKELGIDEMTTLKNQAYERYESIAK</sequence>
<keyword evidence="4" id="KW-0564">Palmitate</keyword>
<evidence type="ECO:0000313" key="7">
    <source>
        <dbReference type="EMBL" id="SFO63330.1"/>
    </source>
</evidence>
<evidence type="ECO:0000256" key="1">
    <source>
        <dbReference type="ARBA" id="ARBA00022475"/>
    </source>
</evidence>
<feature type="compositionally biased region" description="Basic and acidic residues" evidence="6">
    <location>
        <begin position="30"/>
        <end position="39"/>
    </location>
</feature>
<evidence type="ECO:0000256" key="6">
    <source>
        <dbReference type="SAM" id="MobiDB-lite"/>
    </source>
</evidence>
<protein>
    <submittedName>
        <fullName evidence="7">Putative aldouronate transport system substrate-binding protein</fullName>
    </submittedName>
</protein>
<organism evidence="7 8">
    <name type="scientific">Anaerocolumna aminovalerica</name>
    <dbReference type="NCBI Taxonomy" id="1527"/>
    <lineage>
        <taxon>Bacteria</taxon>
        <taxon>Bacillati</taxon>
        <taxon>Bacillota</taxon>
        <taxon>Clostridia</taxon>
        <taxon>Lachnospirales</taxon>
        <taxon>Lachnospiraceae</taxon>
        <taxon>Anaerocolumna</taxon>
    </lineage>
</organism>
<accession>A0A1I5ISI5</accession>
<gene>
    <name evidence="7" type="ORF">SAMN04489757_15115</name>
</gene>
<keyword evidence="3" id="KW-0472">Membrane</keyword>
<feature type="region of interest" description="Disordered" evidence="6">
    <location>
        <begin position="30"/>
        <end position="53"/>
    </location>
</feature>
<keyword evidence="8" id="KW-1185">Reference proteome</keyword>
<evidence type="ECO:0000256" key="3">
    <source>
        <dbReference type="ARBA" id="ARBA00023136"/>
    </source>
</evidence>
<dbReference type="PROSITE" id="PS51257">
    <property type="entry name" value="PROKAR_LIPOPROTEIN"/>
    <property type="match status" value="1"/>
</dbReference>
<name>A0A1I5ISI5_9FIRM</name>
<dbReference type="PANTHER" id="PTHR43649:SF33">
    <property type="entry name" value="POLYGALACTURONAN_RHAMNOGALACTURONAN-BINDING PROTEIN YTCQ"/>
    <property type="match status" value="1"/>
</dbReference>
<evidence type="ECO:0000256" key="2">
    <source>
        <dbReference type="ARBA" id="ARBA00022729"/>
    </source>
</evidence>
<dbReference type="InterPro" id="IPR006059">
    <property type="entry name" value="SBP"/>
</dbReference>
<proteinExistence type="predicted"/>
<keyword evidence="2" id="KW-0732">Signal</keyword>
<dbReference type="InterPro" id="IPR050490">
    <property type="entry name" value="Bact_solute-bd_prot1"/>
</dbReference>
<dbReference type="AlphaFoldDB" id="A0A1I5ISI5"/>
<dbReference type="PANTHER" id="PTHR43649">
    <property type="entry name" value="ARABINOSE-BINDING PROTEIN-RELATED"/>
    <property type="match status" value="1"/>
</dbReference>
<dbReference type="EMBL" id="FOWD01000051">
    <property type="protein sequence ID" value="SFO63330.1"/>
    <property type="molecule type" value="Genomic_DNA"/>
</dbReference>
<evidence type="ECO:0000313" key="8">
    <source>
        <dbReference type="Proteomes" id="UP000198806"/>
    </source>
</evidence>
<dbReference type="STRING" id="1527.SAMN04489757_15115"/>
<dbReference type="RefSeq" id="WP_170848083.1">
    <property type="nucleotide sequence ID" value="NZ_BAABFM010000041.1"/>
</dbReference>
<evidence type="ECO:0000256" key="5">
    <source>
        <dbReference type="ARBA" id="ARBA00023288"/>
    </source>
</evidence>
<dbReference type="Proteomes" id="UP000198806">
    <property type="component" value="Unassembled WGS sequence"/>
</dbReference>
<dbReference type="SUPFAM" id="SSF53850">
    <property type="entry name" value="Periplasmic binding protein-like II"/>
    <property type="match status" value="1"/>
</dbReference>